<dbReference type="RefSeq" id="XP_003036409.1">
    <property type="nucleotide sequence ID" value="XM_003036363.1"/>
</dbReference>
<dbReference type="STRING" id="578458.D8PND0"/>
<reference evidence="14 15" key="1">
    <citation type="journal article" date="2010" name="Nat. Biotechnol.">
        <title>Genome sequence of the model mushroom Schizophyllum commune.</title>
        <authorList>
            <person name="Ohm R.A."/>
            <person name="de Jong J.F."/>
            <person name="Lugones L.G."/>
            <person name="Aerts A."/>
            <person name="Kothe E."/>
            <person name="Stajich J.E."/>
            <person name="de Vries R.P."/>
            <person name="Record E."/>
            <person name="Levasseur A."/>
            <person name="Baker S.E."/>
            <person name="Bartholomew K.A."/>
            <person name="Coutinho P.M."/>
            <person name="Erdmann S."/>
            <person name="Fowler T.J."/>
            <person name="Gathman A.C."/>
            <person name="Lombard V."/>
            <person name="Henrissat B."/>
            <person name="Knabe N."/>
            <person name="Kuees U."/>
            <person name="Lilly W.W."/>
            <person name="Lindquist E."/>
            <person name="Lucas S."/>
            <person name="Magnuson J.K."/>
            <person name="Piumi F."/>
            <person name="Raudaskoski M."/>
            <person name="Salamov A."/>
            <person name="Schmutz J."/>
            <person name="Schwarze F.W.M.R."/>
            <person name="vanKuyk P.A."/>
            <person name="Horton J.S."/>
            <person name="Grigoriev I.V."/>
            <person name="Woesten H.A.B."/>
        </authorList>
    </citation>
    <scope>NUCLEOTIDE SEQUENCE [LARGE SCALE GENOMIC DNA]</scope>
    <source>
        <strain evidence="15">H4-8 / FGSC 9210</strain>
    </source>
</reference>
<keyword evidence="6 9" id="KW-0186">Copper</keyword>
<feature type="domain" description="DUF1965" evidence="13">
    <location>
        <begin position="270"/>
        <end position="332"/>
    </location>
</feature>
<evidence type="ECO:0000256" key="6">
    <source>
        <dbReference type="ARBA" id="ARBA00023008"/>
    </source>
</evidence>
<feature type="domain" description="Copper amine oxidase catalytic" evidence="12">
    <location>
        <begin position="348"/>
        <end position="755"/>
    </location>
</feature>
<dbReference type="InterPro" id="IPR015798">
    <property type="entry name" value="Cu_amine_oxidase_C"/>
</dbReference>
<dbReference type="InParanoid" id="D8PND0"/>
<evidence type="ECO:0000256" key="9">
    <source>
        <dbReference type="RuleBase" id="RU000672"/>
    </source>
</evidence>
<dbReference type="KEGG" id="scm:SCHCO_02621004"/>
<dbReference type="AlphaFoldDB" id="D8PND0"/>
<gene>
    <name evidence="14" type="ORF">SCHCODRAFT_62890</name>
</gene>
<evidence type="ECO:0000256" key="5">
    <source>
        <dbReference type="ARBA" id="ARBA00023002"/>
    </source>
</evidence>
<comment type="PTM">
    <text evidence="8 9">Topaquinone (TPQ) is generated by copper-dependent autoxidation of a specific tyrosyl residue.</text>
</comment>
<dbReference type="Gene3D" id="3.10.450.40">
    <property type="match status" value="2"/>
</dbReference>
<evidence type="ECO:0000259" key="12">
    <source>
        <dbReference type="Pfam" id="PF01179"/>
    </source>
</evidence>
<dbReference type="SUPFAM" id="SSF49998">
    <property type="entry name" value="Amine oxidase catalytic domain"/>
    <property type="match status" value="1"/>
</dbReference>
<dbReference type="EC" id="1.4.3.-" evidence="9"/>
<keyword evidence="15" id="KW-1185">Reference proteome</keyword>
<evidence type="ECO:0000256" key="4">
    <source>
        <dbReference type="ARBA" id="ARBA00022772"/>
    </source>
</evidence>
<name>D8PND0_SCHCM</name>
<dbReference type="InterPro" id="IPR015328">
    <property type="entry name" value="DUF1965"/>
</dbReference>
<evidence type="ECO:0000313" key="14">
    <source>
        <dbReference type="EMBL" id="EFJ01507.1"/>
    </source>
</evidence>
<accession>D8PND0</accession>
<organism evidence="15">
    <name type="scientific">Schizophyllum commune (strain H4-8 / FGSC 9210)</name>
    <name type="common">Split gill fungus</name>
    <dbReference type="NCBI Taxonomy" id="578458"/>
    <lineage>
        <taxon>Eukaryota</taxon>
        <taxon>Fungi</taxon>
        <taxon>Dikarya</taxon>
        <taxon>Basidiomycota</taxon>
        <taxon>Agaricomycotina</taxon>
        <taxon>Agaricomycetes</taxon>
        <taxon>Agaricomycetidae</taxon>
        <taxon>Agaricales</taxon>
        <taxon>Schizophyllaceae</taxon>
        <taxon>Schizophyllum</taxon>
    </lineage>
</organism>
<comment type="cofactor">
    <cofactor evidence="9">
        <name>Cu cation</name>
        <dbReference type="ChEBI" id="CHEBI:23378"/>
    </cofactor>
    <text evidence="9">Contains 1 topaquinone per subunit.</text>
</comment>
<keyword evidence="4 7" id="KW-0801">TPQ</keyword>
<keyword evidence="3 9" id="KW-0479">Metal-binding</keyword>
<feature type="region of interest" description="Disordered" evidence="10">
    <location>
        <begin position="1"/>
        <end position="23"/>
    </location>
</feature>
<dbReference type="GeneID" id="9595091"/>
<dbReference type="Pfam" id="PF09248">
    <property type="entry name" value="DUF1965"/>
    <property type="match status" value="1"/>
</dbReference>
<dbReference type="EMBL" id="GL377302">
    <property type="protein sequence ID" value="EFJ01507.1"/>
    <property type="molecule type" value="Genomic_DNA"/>
</dbReference>
<feature type="modified residue" description="2',4',5'-topaquinone" evidence="8">
    <location>
        <position position="505"/>
    </location>
</feature>
<dbReference type="GO" id="GO:0009308">
    <property type="term" value="P:amine metabolic process"/>
    <property type="evidence" value="ECO:0007669"/>
    <property type="project" value="UniProtKB-UniRule"/>
</dbReference>
<dbReference type="Pfam" id="PF01179">
    <property type="entry name" value="Cu_amine_oxid"/>
    <property type="match status" value="1"/>
</dbReference>
<dbReference type="GO" id="GO:0008131">
    <property type="term" value="F:primary methylamine oxidase activity"/>
    <property type="evidence" value="ECO:0007669"/>
    <property type="project" value="InterPro"/>
</dbReference>
<dbReference type="InterPro" id="IPR000269">
    <property type="entry name" value="Cu_amine_oxidase"/>
</dbReference>
<feature type="transmembrane region" description="Helical" evidence="11">
    <location>
        <begin position="30"/>
        <end position="48"/>
    </location>
</feature>
<evidence type="ECO:0000256" key="10">
    <source>
        <dbReference type="SAM" id="MobiDB-lite"/>
    </source>
</evidence>
<dbReference type="VEuPathDB" id="FungiDB:SCHCODRAFT_02621004"/>
<dbReference type="Gene3D" id="2.70.98.20">
    <property type="entry name" value="Copper amine oxidase, catalytic domain"/>
    <property type="match status" value="1"/>
</dbReference>
<dbReference type="GO" id="GO:0048038">
    <property type="term" value="F:quinone binding"/>
    <property type="evidence" value="ECO:0007669"/>
    <property type="project" value="InterPro"/>
</dbReference>
<dbReference type="Proteomes" id="UP000007431">
    <property type="component" value="Unassembled WGS sequence"/>
</dbReference>
<dbReference type="InterPro" id="IPR016182">
    <property type="entry name" value="Cu_amine_oxidase_N-reg"/>
</dbReference>
<dbReference type="SUPFAM" id="SSF54416">
    <property type="entry name" value="Amine oxidase N-terminal region"/>
    <property type="match status" value="2"/>
</dbReference>
<dbReference type="PANTHER" id="PTHR10638">
    <property type="entry name" value="COPPER AMINE OXIDASE"/>
    <property type="match status" value="1"/>
</dbReference>
<evidence type="ECO:0000313" key="15">
    <source>
        <dbReference type="Proteomes" id="UP000007431"/>
    </source>
</evidence>
<keyword evidence="11" id="KW-0812">Transmembrane</keyword>
<evidence type="ECO:0000259" key="13">
    <source>
        <dbReference type="Pfam" id="PF09248"/>
    </source>
</evidence>
<evidence type="ECO:0000256" key="3">
    <source>
        <dbReference type="ARBA" id="ARBA00022723"/>
    </source>
</evidence>
<protein>
    <recommendedName>
        <fullName evidence="9">Amine oxidase</fullName>
        <ecNumber evidence="9">1.4.3.-</ecNumber>
    </recommendedName>
</protein>
<dbReference type="eggNOG" id="KOG1186">
    <property type="taxonomic scope" value="Eukaryota"/>
</dbReference>
<dbReference type="PANTHER" id="PTHR10638:SF20">
    <property type="entry name" value="AMINE OXIDASE"/>
    <property type="match status" value="1"/>
</dbReference>
<evidence type="ECO:0000256" key="2">
    <source>
        <dbReference type="ARBA" id="ARBA00007983"/>
    </source>
</evidence>
<dbReference type="OMA" id="HFTRAED"/>
<dbReference type="InterPro" id="IPR036460">
    <property type="entry name" value="Cu_amine_oxidase_C_sf"/>
</dbReference>
<evidence type="ECO:0000256" key="1">
    <source>
        <dbReference type="ARBA" id="ARBA00001935"/>
    </source>
</evidence>
<comment type="similarity">
    <text evidence="2 9">Belongs to the copper/topaquinone oxidase family.</text>
</comment>
<feature type="active site" description="Schiff-base intermediate with substrate; via topaquinone" evidence="7">
    <location>
        <position position="505"/>
    </location>
</feature>
<evidence type="ECO:0000256" key="8">
    <source>
        <dbReference type="PIRSR" id="PIRSR600269-51"/>
    </source>
</evidence>
<evidence type="ECO:0000256" key="11">
    <source>
        <dbReference type="SAM" id="Phobius"/>
    </source>
</evidence>
<dbReference type="GO" id="GO:0005507">
    <property type="term" value="F:copper ion binding"/>
    <property type="evidence" value="ECO:0007669"/>
    <property type="project" value="InterPro"/>
</dbReference>
<feature type="active site" description="Proton acceptor" evidence="7">
    <location>
        <position position="422"/>
    </location>
</feature>
<evidence type="ECO:0000256" key="7">
    <source>
        <dbReference type="PIRSR" id="PIRSR600269-50"/>
    </source>
</evidence>
<keyword evidence="5 9" id="KW-0560">Oxidoreductase</keyword>
<keyword evidence="11" id="KW-0472">Membrane</keyword>
<dbReference type="GO" id="GO:0005886">
    <property type="term" value="C:plasma membrane"/>
    <property type="evidence" value="ECO:0007669"/>
    <property type="project" value="TreeGrafter"/>
</dbReference>
<dbReference type="OrthoDB" id="3341590at2759"/>
<proteinExistence type="inferred from homology"/>
<dbReference type="PRINTS" id="PR00766">
    <property type="entry name" value="CUDAOXIDASE"/>
</dbReference>
<comment type="cofactor">
    <cofactor evidence="1">
        <name>Cu cation</name>
        <dbReference type="ChEBI" id="CHEBI:23378"/>
    </cofactor>
</comment>
<sequence>MTAPSYAYEPLKQEDASASQPAPSKARRRLGAFAALFLGTIALSALVFRPAGKLEDLILHDASDDLLPLAQCAAPSVSSAKPPAPINPWASLTVEETSSIQRWLEAPERGLNLTRAHGSSMSDNVIFLIERHYPSKADALAYLDDPVPAKEPVKYARVSIHHGTIPAVKIYLLGPLPIGEETSMRELTEIYHRPDVPFNARGYLTGNELPELLGRITPPLADAMLELFNGTANGSPNDTLVASGSGPFSFDGEFRRMWISWRRNAAGPWLHPIGFWQYVDMSGTDPEQWKILKVVYNKQVFDSVTDFNEALRNGTLVRAHHDSSADVSWATRKPTGAVRDLEHLPGPRSVSFAGLRFRVDERTQYVTWMGWSMYLGFDRDMGLNFWDIRIKGERIIYELSPQEAIAQYSGNDPLQASTAWLDRHFGMGRSVRDMLPGYDCPHEAVYLPATTHSGVGSVHVPRAICIFEQDSGKPITRHTGYAEGEFGAVKGYTLTIRSISTVGNYDYLFDYVFHLDGTMEVRLSASGYLQGGYWEPTQNGYGGRIRDTSMGNLHDHVINYKVDFDIAGLENTAMNTTVSQEVRYEPWFSDDWGADHTQGVITKTPIKNEDEALLKWPNNFQGGFSVVNMEKKNRWDVPRGYAVHPGLSPIHNSVVGSRRMLNNANWARYNMAFSKRKETEPSSSSAWNMNLPGAPMVDFHKFFDGENIEQEDIVAWINVGMHHLPQAEDSPNTKTNVATTGFILTPLNYFDSDISMDMSNAIVLTAPANPGDPFAFDDYGVDLGYTCVPAAPAPFEYKLGTTYDWEGRAVPYDSIEEFRKDAEGYHRIKVEL</sequence>
<dbReference type="HOGENOM" id="CLU_015739_0_0_1"/>
<keyword evidence="11" id="KW-1133">Transmembrane helix</keyword>